<proteinExistence type="predicted"/>
<reference evidence="2 3" key="1">
    <citation type="journal article" date="2014" name="Genome Announc.">
        <title>Genome Sequence of Bacillus simplex Strain P558, Isolated from a Human Fecal Sample.</title>
        <authorList>
            <person name="Croce O."/>
            <person name="Hugon P."/>
            <person name="Lagier J.C."/>
            <person name="Bibi F."/>
            <person name="Robert C."/>
            <person name="Azhar E.I."/>
            <person name="Raoult D."/>
            <person name="Fournier P.E."/>
        </authorList>
    </citation>
    <scope>NUCLEOTIDE SEQUENCE [LARGE SCALE GENOMIC DNA]</scope>
    <source>
        <strain evidence="2 3">P558</strain>
    </source>
</reference>
<dbReference type="Proteomes" id="UP000182110">
    <property type="component" value="Unassembled WGS sequence"/>
</dbReference>
<dbReference type="Pfam" id="PF08671">
    <property type="entry name" value="SinI"/>
    <property type="match status" value="1"/>
</dbReference>
<accession>A0AAN2PJJ5</accession>
<dbReference type="InterPro" id="IPR010981">
    <property type="entry name" value="SinR/SinI_dimer_dom"/>
</dbReference>
<comment type="caution">
    <text evidence="2">The sequence shown here is derived from an EMBL/GenBank/DDBJ whole genome shotgun (WGS) entry which is preliminary data.</text>
</comment>
<evidence type="ECO:0000313" key="3">
    <source>
        <dbReference type="Proteomes" id="UP000182110"/>
    </source>
</evidence>
<sequence>MEANNEREEWVYLMLEAKNLGLSIEDVREFIKENELEKTNQG</sequence>
<dbReference type="SUPFAM" id="SSF47406">
    <property type="entry name" value="SinR repressor dimerisation domain-like"/>
    <property type="match status" value="1"/>
</dbReference>
<dbReference type="GO" id="GO:0006355">
    <property type="term" value="P:regulation of DNA-templated transcription"/>
    <property type="evidence" value="ECO:0007669"/>
    <property type="project" value="InterPro"/>
</dbReference>
<gene>
    <name evidence="2" type="ORF">BN1180_04000</name>
</gene>
<name>A0AAN2PJJ5_9BACI</name>
<dbReference type="EMBL" id="CCXW01000001">
    <property type="protein sequence ID" value="CEG33819.1"/>
    <property type="molecule type" value="Genomic_DNA"/>
</dbReference>
<organism evidence="2 3">
    <name type="scientific">Peribacillus simplex</name>
    <dbReference type="NCBI Taxonomy" id="1478"/>
    <lineage>
        <taxon>Bacteria</taxon>
        <taxon>Bacillati</taxon>
        <taxon>Bacillota</taxon>
        <taxon>Bacilli</taxon>
        <taxon>Bacillales</taxon>
        <taxon>Bacillaceae</taxon>
        <taxon>Peribacillus</taxon>
    </lineage>
</organism>
<dbReference type="InterPro" id="IPR036281">
    <property type="entry name" value="SinR/SinI_dimer_dom_sf"/>
</dbReference>
<dbReference type="GO" id="GO:0046983">
    <property type="term" value="F:protein dimerization activity"/>
    <property type="evidence" value="ECO:0007669"/>
    <property type="project" value="InterPro"/>
</dbReference>
<dbReference type="RefSeq" id="WP_081088786.1">
    <property type="nucleotide sequence ID" value="NZ_CCXW01000001.1"/>
</dbReference>
<feature type="domain" description="Sin" evidence="1">
    <location>
        <begin position="1"/>
        <end position="35"/>
    </location>
</feature>
<evidence type="ECO:0000259" key="1">
    <source>
        <dbReference type="PROSITE" id="PS51500"/>
    </source>
</evidence>
<evidence type="ECO:0000313" key="2">
    <source>
        <dbReference type="EMBL" id="CEG33819.1"/>
    </source>
</evidence>
<protein>
    <submittedName>
        <fullName evidence="2">Anti-repressor SinI</fullName>
    </submittedName>
</protein>
<dbReference type="PROSITE" id="PS51500">
    <property type="entry name" value="SIN"/>
    <property type="match status" value="1"/>
</dbReference>
<keyword evidence="3" id="KW-1185">Reference proteome</keyword>
<dbReference type="AlphaFoldDB" id="A0AAN2PJJ5"/>